<dbReference type="Proteomes" id="UP000191672">
    <property type="component" value="Unassembled WGS sequence"/>
</dbReference>
<dbReference type="EMBL" id="MDYN01000243">
    <property type="protein sequence ID" value="OQD72530.1"/>
    <property type="molecule type" value="Genomic_DNA"/>
</dbReference>
<reference evidence="2" key="1">
    <citation type="journal article" date="2017" name="Nat. Microbiol.">
        <title>Global analysis of biosynthetic gene clusters reveals vast potential of secondary metabolite production in Penicillium species.</title>
        <authorList>
            <person name="Nielsen J.C."/>
            <person name="Grijseels S."/>
            <person name="Prigent S."/>
            <person name="Ji B."/>
            <person name="Dainat J."/>
            <person name="Nielsen K.F."/>
            <person name="Frisvad J.C."/>
            <person name="Workman M."/>
            <person name="Nielsen J."/>
        </authorList>
    </citation>
    <scope>NUCLEOTIDE SEQUENCE [LARGE SCALE GENOMIC DNA]</scope>
    <source>
        <strain evidence="2">IBT 31811</strain>
    </source>
</reference>
<keyword evidence="2" id="KW-1185">Reference proteome</keyword>
<evidence type="ECO:0000313" key="2">
    <source>
        <dbReference type="Proteomes" id="UP000191672"/>
    </source>
</evidence>
<protein>
    <submittedName>
        <fullName evidence="1">Uncharacterized protein</fullName>
    </submittedName>
</protein>
<comment type="caution">
    <text evidence="1">The sequence shown here is derived from an EMBL/GenBank/DDBJ whole genome shotgun (WGS) entry which is preliminary data.</text>
</comment>
<accession>A0A1V6P6B0</accession>
<name>A0A1V6P6B0_9EURO</name>
<proteinExistence type="predicted"/>
<gene>
    <name evidence="1" type="ORF">PENANT_c243G04756</name>
</gene>
<sequence length="129" mass="14591">PQLYSVGLSAHRDLPRLAVAHRAAYREPQLYSVGLSAHRDLPRLAVTHRVATREPQLYSVGLSARRDLLRLAVAHRAATREPQLYSHLLITVYHLNVFTHRIAYCQSRASVGLEERVMTIYPLLNIGSD</sequence>
<feature type="non-terminal residue" evidence="1">
    <location>
        <position position="1"/>
    </location>
</feature>
<evidence type="ECO:0000313" key="1">
    <source>
        <dbReference type="EMBL" id="OQD72530.1"/>
    </source>
</evidence>
<dbReference type="AlphaFoldDB" id="A0A1V6P6B0"/>
<organism evidence="1 2">
    <name type="scientific">Penicillium antarcticum</name>
    <dbReference type="NCBI Taxonomy" id="416450"/>
    <lineage>
        <taxon>Eukaryota</taxon>
        <taxon>Fungi</taxon>
        <taxon>Dikarya</taxon>
        <taxon>Ascomycota</taxon>
        <taxon>Pezizomycotina</taxon>
        <taxon>Eurotiomycetes</taxon>
        <taxon>Eurotiomycetidae</taxon>
        <taxon>Eurotiales</taxon>
        <taxon>Aspergillaceae</taxon>
        <taxon>Penicillium</taxon>
    </lineage>
</organism>